<dbReference type="RefSeq" id="WP_130601773.1">
    <property type="nucleotide sequence ID" value="NZ_CP036200.1"/>
</dbReference>
<gene>
    <name evidence="2" type="ORF">EXU30_16250</name>
</gene>
<reference evidence="2 3" key="1">
    <citation type="submission" date="2019-02" db="EMBL/GenBank/DDBJ databases">
        <title>Shewanella sp. D4-2 isolated from Dokdo Island.</title>
        <authorList>
            <person name="Baek K."/>
        </authorList>
    </citation>
    <scope>NUCLEOTIDE SEQUENCE [LARGE SCALE GENOMIC DNA]</scope>
    <source>
        <strain evidence="2 3">D4-2</strain>
    </source>
</reference>
<evidence type="ECO:0008006" key="4">
    <source>
        <dbReference type="Google" id="ProtNLM"/>
    </source>
</evidence>
<feature type="coiled-coil region" evidence="1">
    <location>
        <begin position="75"/>
        <end position="102"/>
    </location>
</feature>
<evidence type="ECO:0000313" key="2">
    <source>
        <dbReference type="EMBL" id="QBF84050.1"/>
    </source>
</evidence>
<keyword evidence="3" id="KW-1185">Reference proteome</keyword>
<dbReference type="OrthoDB" id="6388136at2"/>
<organism evidence="2 3">
    <name type="scientific">Shewanella maritima</name>
    <dbReference type="NCBI Taxonomy" id="2520507"/>
    <lineage>
        <taxon>Bacteria</taxon>
        <taxon>Pseudomonadati</taxon>
        <taxon>Pseudomonadota</taxon>
        <taxon>Gammaproteobacteria</taxon>
        <taxon>Alteromonadales</taxon>
        <taxon>Shewanellaceae</taxon>
        <taxon>Shewanella</taxon>
    </lineage>
</organism>
<sequence>MRPIDHVLAAAKGIALKGQKPNVALIKSRVGANVPMPVIVQGIREFNAMSEEEWRGIEDSQPQAISKDKSAGVSLEALSKQVNAMQEYISQLESRISQLETQANKSE</sequence>
<protein>
    <recommendedName>
        <fullName evidence="4">KfrA N-terminal DNA-binding domain-containing protein</fullName>
    </recommendedName>
</protein>
<accession>A0A411PKK4</accession>
<dbReference type="AlphaFoldDB" id="A0A411PKK4"/>
<name>A0A411PKK4_9GAMM</name>
<dbReference type="KEGG" id="smai:EXU30_16250"/>
<dbReference type="Proteomes" id="UP000291106">
    <property type="component" value="Chromosome"/>
</dbReference>
<evidence type="ECO:0000313" key="3">
    <source>
        <dbReference type="Proteomes" id="UP000291106"/>
    </source>
</evidence>
<evidence type="ECO:0000256" key="1">
    <source>
        <dbReference type="SAM" id="Coils"/>
    </source>
</evidence>
<proteinExistence type="predicted"/>
<keyword evidence="1" id="KW-0175">Coiled coil</keyword>
<dbReference type="EMBL" id="CP036200">
    <property type="protein sequence ID" value="QBF84050.1"/>
    <property type="molecule type" value="Genomic_DNA"/>
</dbReference>